<dbReference type="InterPro" id="IPR006162">
    <property type="entry name" value="Ppantetheine_attach_site"/>
</dbReference>
<evidence type="ECO:0000259" key="5">
    <source>
        <dbReference type="PROSITE" id="PS50075"/>
    </source>
</evidence>
<sequence length="1614" mass="178415">MSLEELQEKSKHADPLALVDWKVEGSLGLQIAQPRPQKLFKKEHSYMLVGMTAEMGKSLCRWMVESGAGAVIMTSRNPKIDHAWIEELESTGAKIKIGAFDATNRQSWITFKSEISRECPPLAGIINGAVVLQDQMFLDMDIDGFNKTLAPKIDSTTHLDEIFRDDILDFFIVLSSLSSIIGNRGQANYNAANAFTTSLVKQRLSRGQAASVIQLGSVVGVGFLTRAGEVMETLLIKYGYLPVSEVDLHYFISQAIMAGLPNSGENPDLITGLRYAREYEENTLHWATNPRFSHMILPPEKQNEISGEKKVAISTRAQLAAATTHQEAVKVMEICFANKIMAVLQISEDSFRPDAALVELGVDSLVAVEIRSWFLNEISTDMAVLKILGGASTSDIAVFAVEQMPKKLLSGIGTDGPVAKTKPETGESSTAKITPEEHPKNEISFFGLEYPSYSNTKYGNYVYAEKSSCAHYNIQGRLHVADMFKAVKTVAQNHEALRTCFIPDEESTEIAWQGLMRTSKLELKTQHIRTDEEIKAHREEKLTFWKKEFEEIPTILPLLPVSKVTSRKVVDRYGSSYVERRLDVKMSADIKAICQKLHVTPSHFYLTTFRVMLMRLTGVTDICIGLADANRHDSDVMSTVGLFLNILPIYFKNSANDTFDEVLKETRTKVYEALGHAGVPFDELLQALRLPRSSSHSPLFQAFFDYHQGAQERLKFGNMTWEVADRNPGETAYDITLDVIEGTAGSLVALIGQDYLYGVDEMEKLLDTYLTLLEEFVSDKSVSTSTVRLYGQKRIDDALSLSKAEDPALILFTSGSTGIPKGIVLRHRNLANHIEGYVRAWDIGREIVLQQSAFSFDLSIGQIFTGLSMGGTVVVVPEKTRGDPVTLAKLILENGITWTLLTPSEYSGVLESSAEDLRKATSWNHALACGEALTRKLVREFKKLDHKKLRLYNAYGPVEAIISATMAEIPLHTDGEDGPVTIGVPNPNYSIYIIDEQCNILPQGFPGEILIGGCGVAAGYLNNEELTEEKFLLNKFESSADWDNGWNMSYRTGDMGRLRKDGTFMYEGRREGDSQVKIRGFRVDLLDIETTLLNASHGVLYDAVITMRPETQILIARVMFERAQQPQDTASYLAKLLADLPLPPYMIPNIAIPVGSFPKNLHGKKDRSAIARLPLPQTLTTSSNDSAELSSMEERLAETWREILPAEFSDLFSIESSTDFFTVGGNSLLLVKLQSCIRDAFDVSIPLLELFDISSLSKMAVRIKASRVVSLIDWDEETAITRGTVEIANSAPNTDENKTGKIVLFTGATGYFGPYLLADLISNPAIQTIHCVAIRADNLSHAKSRVPLSSSPKVVVHVGDLSLPRLGLTQNMVNYLTANVDLVIHSGARRSFWDSYYELRGTNVLSSKELVAIAAPRKVPIQFMSTSGVLLLDESIDGELEASVQSFQPPNTGEEGYVASKWASEVLLENAGTELGIPVTIHRFTPRSKPNEDETNLAALEALIGSTTKLGAIPERSTWAGRFDVINTGNLAQRIISGAVDGLPTKDAEVEFKHHPSEAALTPTELFDFLESRLGDKIGGRMGMLEWVGGIKNTHDLELAKEENGVVTKLINRR</sequence>
<dbReference type="GO" id="GO:0016874">
    <property type="term" value="F:ligase activity"/>
    <property type="evidence" value="ECO:0007669"/>
    <property type="project" value="UniProtKB-KW"/>
</dbReference>
<organism evidence="6 7">
    <name type="scientific">Glarea lozoyensis (strain ATCC 74030 / MF5533)</name>
    <dbReference type="NCBI Taxonomy" id="1104152"/>
    <lineage>
        <taxon>Eukaryota</taxon>
        <taxon>Fungi</taxon>
        <taxon>Dikarya</taxon>
        <taxon>Ascomycota</taxon>
        <taxon>Pezizomycotina</taxon>
        <taxon>Leotiomycetes</taxon>
        <taxon>Helotiales</taxon>
        <taxon>Helotiaceae</taxon>
        <taxon>Glarea</taxon>
    </lineage>
</organism>
<dbReference type="GO" id="GO:0044550">
    <property type="term" value="P:secondary metabolite biosynthetic process"/>
    <property type="evidence" value="ECO:0007669"/>
    <property type="project" value="TreeGrafter"/>
</dbReference>
<dbReference type="InterPro" id="IPR036291">
    <property type="entry name" value="NAD(P)-bd_dom_sf"/>
</dbReference>
<dbReference type="InParanoid" id="H0EH14"/>
<evidence type="ECO:0000313" key="6">
    <source>
        <dbReference type="EMBL" id="EHL02155.1"/>
    </source>
</evidence>
<dbReference type="Pfam" id="PF08659">
    <property type="entry name" value="KR"/>
    <property type="match status" value="1"/>
</dbReference>
<evidence type="ECO:0000256" key="2">
    <source>
        <dbReference type="ARBA" id="ARBA00022553"/>
    </source>
</evidence>
<dbReference type="Gene3D" id="1.10.1200.10">
    <property type="entry name" value="ACP-like"/>
    <property type="match status" value="2"/>
</dbReference>
<reference evidence="6 7" key="1">
    <citation type="journal article" date="2012" name="Eukaryot. Cell">
        <title>Genome sequence of the fungus Glarea lozoyensis: the first genome sequence of a species from the Helotiaceae family.</title>
        <authorList>
            <person name="Youssar L."/>
            <person name="Gruening B.A."/>
            <person name="Erxleben A."/>
            <person name="Guenther S."/>
            <person name="Huettel W."/>
        </authorList>
    </citation>
    <scope>NUCLEOTIDE SEQUENCE [LARGE SCALE GENOMIC DNA]</scope>
    <source>
        <strain evidence="7">ATCC 74030 / MF5533</strain>
    </source>
</reference>
<dbReference type="InterPro" id="IPR020845">
    <property type="entry name" value="AMP-binding_CS"/>
</dbReference>
<accession>H0EH14</accession>
<dbReference type="SUPFAM" id="SSF52777">
    <property type="entry name" value="CoA-dependent acyltransferases"/>
    <property type="match status" value="1"/>
</dbReference>
<dbReference type="Gene3D" id="3.40.50.720">
    <property type="entry name" value="NAD(P)-binding Rossmann-like Domain"/>
    <property type="match status" value="2"/>
</dbReference>
<dbReference type="CDD" id="cd05930">
    <property type="entry name" value="A_NRPS"/>
    <property type="match status" value="1"/>
</dbReference>
<keyword evidence="7" id="KW-1185">Reference proteome</keyword>
<dbReference type="OrthoDB" id="329835at2759"/>
<gene>
    <name evidence="6" type="ORF">M7I_1748</name>
</gene>
<dbReference type="PANTHER" id="PTHR45527">
    <property type="entry name" value="NONRIBOSOMAL PEPTIDE SYNTHETASE"/>
    <property type="match status" value="1"/>
</dbReference>
<dbReference type="InterPro" id="IPR013968">
    <property type="entry name" value="PKS_KR"/>
</dbReference>
<feature type="domain" description="Carrier" evidence="5">
    <location>
        <begin position="1187"/>
        <end position="1267"/>
    </location>
</feature>
<dbReference type="SUPFAM" id="SSF51735">
    <property type="entry name" value="NAD(P)-binding Rossmann-fold domains"/>
    <property type="match status" value="2"/>
</dbReference>
<dbReference type="Gene3D" id="2.30.38.10">
    <property type="entry name" value="Luciferase, Domain 3"/>
    <property type="match status" value="1"/>
</dbReference>
<dbReference type="PROSITE" id="PS00012">
    <property type="entry name" value="PHOSPHOPANTETHEINE"/>
    <property type="match status" value="1"/>
</dbReference>
<dbReference type="PROSITE" id="PS50075">
    <property type="entry name" value="CARRIER"/>
    <property type="match status" value="2"/>
</dbReference>
<dbReference type="GO" id="GO:0005737">
    <property type="term" value="C:cytoplasm"/>
    <property type="evidence" value="ECO:0007669"/>
    <property type="project" value="TreeGrafter"/>
</dbReference>
<dbReference type="Gene3D" id="3.40.50.980">
    <property type="match status" value="1"/>
</dbReference>
<feature type="region of interest" description="Disordered" evidence="4">
    <location>
        <begin position="415"/>
        <end position="435"/>
    </location>
</feature>
<keyword evidence="1" id="KW-0596">Phosphopantetheine</keyword>
<dbReference type="InterPro" id="IPR013120">
    <property type="entry name" value="FAR_NAD-bd"/>
</dbReference>
<dbReference type="InterPro" id="IPR001242">
    <property type="entry name" value="Condensation_dom"/>
</dbReference>
<dbReference type="GO" id="GO:0031177">
    <property type="term" value="F:phosphopantetheine binding"/>
    <property type="evidence" value="ECO:0007669"/>
    <property type="project" value="InterPro"/>
</dbReference>
<keyword evidence="3" id="KW-0436">Ligase</keyword>
<dbReference type="HOGENOM" id="CLU_000022_2_4_1"/>
<dbReference type="Pfam" id="PF00501">
    <property type="entry name" value="AMP-binding"/>
    <property type="match status" value="1"/>
</dbReference>
<dbReference type="InterPro" id="IPR023213">
    <property type="entry name" value="CAT-like_dom_sf"/>
</dbReference>
<protein>
    <submittedName>
        <fullName evidence="6">Putative Linear gramicidin synthase subunit D</fullName>
    </submittedName>
</protein>
<dbReference type="Gene3D" id="3.30.559.10">
    <property type="entry name" value="Chloramphenicol acetyltransferase-like domain"/>
    <property type="match status" value="1"/>
</dbReference>
<dbReference type="Gene3D" id="3.30.300.30">
    <property type="match status" value="1"/>
</dbReference>
<dbReference type="InterPro" id="IPR009081">
    <property type="entry name" value="PP-bd_ACP"/>
</dbReference>
<dbReference type="InterPro" id="IPR045851">
    <property type="entry name" value="AMP-bd_C_sf"/>
</dbReference>
<dbReference type="SUPFAM" id="SSF56801">
    <property type="entry name" value="Acetyl-CoA synthetase-like"/>
    <property type="match status" value="1"/>
</dbReference>
<proteinExistence type="predicted"/>
<dbReference type="SMART" id="SM00822">
    <property type="entry name" value="PKS_KR"/>
    <property type="match status" value="1"/>
</dbReference>
<evidence type="ECO:0000256" key="1">
    <source>
        <dbReference type="ARBA" id="ARBA00022450"/>
    </source>
</evidence>
<feature type="domain" description="Carrier" evidence="5">
    <location>
        <begin position="327"/>
        <end position="404"/>
    </location>
</feature>
<dbReference type="Pfam" id="PF23297">
    <property type="entry name" value="ACP_SdgA_C"/>
    <property type="match status" value="1"/>
</dbReference>
<dbReference type="PROSITE" id="PS00455">
    <property type="entry name" value="AMP_BINDING"/>
    <property type="match status" value="1"/>
</dbReference>
<dbReference type="SMART" id="SM00823">
    <property type="entry name" value="PKS_PP"/>
    <property type="match status" value="2"/>
</dbReference>
<evidence type="ECO:0000256" key="4">
    <source>
        <dbReference type="SAM" id="MobiDB-lite"/>
    </source>
</evidence>
<dbReference type="Pfam" id="PF00550">
    <property type="entry name" value="PP-binding"/>
    <property type="match status" value="1"/>
</dbReference>
<evidence type="ECO:0000313" key="7">
    <source>
        <dbReference type="Proteomes" id="UP000005446"/>
    </source>
</evidence>
<evidence type="ECO:0000256" key="3">
    <source>
        <dbReference type="ARBA" id="ARBA00022598"/>
    </source>
</evidence>
<dbReference type="InterPro" id="IPR020806">
    <property type="entry name" value="PKS_PP-bd"/>
</dbReference>
<dbReference type="Pfam" id="PF07993">
    <property type="entry name" value="NAD_binding_4"/>
    <property type="match status" value="1"/>
</dbReference>
<dbReference type="SUPFAM" id="SSF47336">
    <property type="entry name" value="ACP-like"/>
    <property type="match status" value="2"/>
</dbReference>
<dbReference type="InterPro" id="IPR036736">
    <property type="entry name" value="ACP-like_sf"/>
</dbReference>
<dbReference type="EMBL" id="AGUE01000032">
    <property type="protein sequence ID" value="EHL02155.1"/>
    <property type="molecule type" value="Genomic_DNA"/>
</dbReference>
<dbReference type="Proteomes" id="UP000005446">
    <property type="component" value="Unassembled WGS sequence"/>
</dbReference>
<dbReference type="InterPro" id="IPR057326">
    <property type="entry name" value="KR_dom"/>
</dbReference>
<comment type="caution">
    <text evidence="6">The sequence shown here is derived from an EMBL/GenBank/DDBJ whole genome shotgun (WGS) entry which is preliminary data.</text>
</comment>
<dbReference type="Pfam" id="PF00668">
    <property type="entry name" value="Condensation"/>
    <property type="match status" value="1"/>
</dbReference>
<keyword evidence="2" id="KW-0597">Phosphoprotein</keyword>
<name>H0EH14_GLAL7</name>
<dbReference type="GO" id="GO:0043041">
    <property type="term" value="P:amino acid activation for nonribosomal peptide biosynthetic process"/>
    <property type="evidence" value="ECO:0007669"/>
    <property type="project" value="TreeGrafter"/>
</dbReference>
<dbReference type="PANTHER" id="PTHR45527:SF1">
    <property type="entry name" value="FATTY ACID SYNTHASE"/>
    <property type="match status" value="1"/>
</dbReference>
<dbReference type="Gene3D" id="3.30.559.30">
    <property type="entry name" value="Nonribosomal peptide synthetase, condensation domain"/>
    <property type="match status" value="1"/>
</dbReference>
<dbReference type="InterPro" id="IPR000873">
    <property type="entry name" value="AMP-dep_synth/lig_dom"/>
</dbReference>